<dbReference type="GO" id="GO:0004519">
    <property type="term" value="F:endonuclease activity"/>
    <property type="evidence" value="ECO:0007669"/>
    <property type="project" value="UniProtKB-KW"/>
</dbReference>
<dbReference type="AlphaFoldDB" id="A0A1I5WZD1"/>
<sequence>MPAAATFAALLTRAVRRSFAFKITLLTLAWLLLAIACQQVPAGAFWPVVFGALTTPGALLLTALLALYWLRRNWRVAILPIVVLALTWPQVQRGLALNLFRAKAATIEKERELPGGKTLHSTFFKPEADKVSLLSSNVRIFNVYSQLRDSDNTSSKEFIRWLADSPADVLCLQEYYNEPRGSRDDKNLFQTDDKIGRETGRHSFISVTLTNGIGAEFGLAIFSRFKIVRRGTIPFGRLTQNHAMWADLARPANRTSRSRPDTIRVYNMHLQSMSMEEADIVTATTSRAGLRQKAPNLLRRFRNGAVARGAQIDTVLGHAARSPYPVLLAGDLNDLPYSYVYDQLADRMQNAWATAGTGPGATYNGKLPGLRIDQQFAGPKWDVLDCRVHREIQWSDHFPIEALYQLRK</sequence>
<gene>
    <name evidence="3" type="ORF">SAMN04515668_1567</name>
</gene>
<dbReference type="Gene3D" id="3.60.10.10">
    <property type="entry name" value="Endonuclease/exonuclease/phosphatase"/>
    <property type="match status" value="1"/>
</dbReference>
<dbReference type="InterPro" id="IPR005135">
    <property type="entry name" value="Endo/exonuclease/phosphatase"/>
</dbReference>
<dbReference type="Pfam" id="PF03372">
    <property type="entry name" value="Exo_endo_phos"/>
    <property type="match status" value="1"/>
</dbReference>
<reference evidence="4" key="1">
    <citation type="submission" date="2016-10" db="EMBL/GenBank/DDBJ databases">
        <authorList>
            <person name="Varghese N."/>
            <person name="Submissions S."/>
        </authorList>
    </citation>
    <scope>NUCLEOTIDE SEQUENCE [LARGE SCALE GENOMIC DNA]</scope>
    <source>
        <strain evidence="4">OR362-8,ATCC BAA-1266,JCM 13504</strain>
    </source>
</reference>
<evidence type="ECO:0000259" key="2">
    <source>
        <dbReference type="Pfam" id="PF03372"/>
    </source>
</evidence>
<keyword evidence="1" id="KW-0812">Transmembrane</keyword>
<dbReference type="EMBL" id="FOXS01000002">
    <property type="protein sequence ID" value="SFQ25030.1"/>
    <property type="molecule type" value="Genomic_DNA"/>
</dbReference>
<evidence type="ECO:0000256" key="1">
    <source>
        <dbReference type="SAM" id="Phobius"/>
    </source>
</evidence>
<protein>
    <submittedName>
        <fullName evidence="3">Metal-dependent hydrolase, endonuclease/exonuclease/phosphatase family</fullName>
    </submittedName>
</protein>
<keyword evidence="3" id="KW-0540">Nuclease</keyword>
<dbReference type="GO" id="GO:0004527">
    <property type="term" value="F:exonuclease activity"/>
    <property type="evidence" value="ECO:0007669"/>
    <property type="project" value="UniProtKB-KW"/>
</dbReference>
<keyword evidence="3" id="KW-0255">Endonuclease</keyword>
<keyword evidence="1" id="KW-0472">Membrane</keyword>
<name>A0A1I5WZD1_HYMAR</name>
<evidence type="ECO:0000313" key="4">
    <source>
        <dbReference type="Proteomes" id="UP000199029"/>
    </source>
</evidence>
<keyword evidence="4" id="KW-1185">Reference proteome</keyword>
<keyword evidence="1" id="KW-1133">Transmembrane helix</keyword>
<evidence type="ECO:0000313" key="3">
    <source>
        <dbReference type="EMBL" id="SFQ25030.1"/>
    </source>
</evidence>
<keyword evidence="3" id="KW-0269">Exonuclease</keyword>
<organism evidence="3 4">
    <name type="scientific">Hymenobacter arizonensis</name>
    <name type="common">Siccationidurans arizonensis</name>
    <dbReference type="NCBI Taxonomy" id="1227077"/>
    <lineage>
        <taxon>Bacteria</taxon>
        <taxon>Pseudomonadati</taxon>
        <taxon>Bacteroidota</taxon>
        <taxon>Cytophagia</taxon>
        <taxon>Cytophagales</taxon>
        <taxon>Hymenobacteraceae</taxon>
        <taxon>Hymenobacter</taxon>
    </lineage>
</organism>
<feature type="transmembrane region" description="Helical" evidence="1">
    <location>
        <begin position="44"/>
        <end position="67"/>
    </location>
</feature>
<feature type="transmembrane region" description="Helical" evidence="1">
    <location>
        <begin position="74"/>
        <end position="91"/>
    </location>
</feature>
<dbReference type="Proteomes" id="UP000199029">
    <property type="component" value="Unassembled WGS sequence"/>
</dbReference>
<feature type="domain" description="Endonuclease/exonuclease/phosphatase" evidence="2">
    <location>
        <begin position="141"/>
        <end position="397"/>
    </location>
</feature>
<keyword evidence="3" id="KW-0378">Hydrolase</keyword>
<dbReference type="STRING" id="1227077.SAMN04515668_1567"/>
<accession>A0A1I5WZD1</accession>
<dbReference type="SUPFAM" id="SSF56219">
    <property type="entry name" value="DNase I-like"/>
    <property type="match status" value="1"/>
</dbReference>
<dbReference type="CDD" id="cd09084">
    <property type="entry name" value="EEP-2"/>
    <property type="match status" value="1"/>
</dbReference>
<dbReference type="InterPro" id="IPR036691">
    <property type="entry name" value="Endo/exonu/phosph_ase_sf"/>
</dbReference>
<proteinExistence type="predicted"/>